<dbReference type="InterPro" id="IPR029035">
    <property type="entry name" value="DHS-like_NAD/FAD-binding_dom"/>
</dbReference>
<name>A0A368BJL5_9GAMM</name>
<keyword evidence="2" id="KW-0808">Transferase</keyword>
<sequence>MNKKITQLKKYLNSSSIITILSGAGLSTASGLPDFRTDDQGFWKKNKPVHFGEFVQSKSARIKSWQNNHAIRASIKDKKPSLMHGYIVELLRKNKLNTHITQNIDGLHYLEEIKSQIIELHGSVFNASCLNCLKKYDPATFYKSKVKELGSTSCTSCNDGYVKTSTISFGQKLDEQQIKKATLASRRCDLFICLGTSLKVSPANQFPQKAKARDVNLVIINREPTPLDAIADLVIYDDLDSIYEKIK</sequence>
<dbReference type="PANTHER" id="PTHR11085">
    <property type="entry name" value="NAD-DEPENDENT PROTEIN DEACYLASE SIRTUIN-5, MITOCHONDRIAL-RELATED"/>
    <property type="match status" value="1"/>
</dbReference>
<evidence type="ECO:0000259" key="5">
    <source>
        <dbReference type="PROSITE" id="PS50305"/>
    </source>
</evidence>
<dbReference type="Pfam" id="PF02146">
    <property type="entry name" value="SIR2"/>
    <property type="match status" value="1"/>
</dbReference>
<evidence type="ECO:0000313" key="7">
    <source>
        <dbReference type="Proteomes" id="UP000252147"/>
    </source>
</evidence>
<dbReference type="PROSITE" id="PS50305">
    <property type="entry name" value="SIRTUIN"/>
    <property type="match status" value="1"/>
</dbReference>
<dbReference type="InterPro" id="IPR003000">
    <property type="entry name" value="Sirtuin"/>
</dbReference>
<comment type="caution">
    <text evidence="6">The sequence shown here is derived from an EMBL/GenBank/DDBJ whole genome shotgun (WGS) entry which is preliminary data.</text>
</comment>
<feature type="binding site" evidence="4">
    <location>
        <position position="132"/>
    </location>
    <ligand>
        <name>Zn(2+)</name>
        <dbReference type="ChEBI" id="CHEBI:29105"/>
    </ligand>
</feature>
<dbReference type="EMBL" id="QOPD01000009">
    <property type="protein sequence ID" value="RCL37493.1"/>
    <property type="molecule type" value="Genomic_DNA"/>
</dbReference>
<feature type="binding site" evidence="4">
    <location>
        <position position="157"/>
    </location>
    <ligand>
        <name>Zn(2+)</name>
        <dbReference type="ChEBI" id="CHEBI:29105"/>
    </ligand>
</feature>
<dbReference type="Proteomes" id="UP000252147">
    <property type="component" value="Unassembled WGS sequence"/>
</dbReference>
<dbReference type="EC" id="2.3.1.286" evidence="1"/>
<evidence type="ECO:0000313" key="6">
    <source>
        <dbReference type="EMBL" id="RCL37493.1"/>
    </source>
</evidence>
<feature type="domain" description="Deacetylase sirtuin-type" evidence="5">
    <location>
        <begin position="1"/>
        <end position="247"/>
    </location>
</feature>
<dbReference type="AlphaFoldDB" id="A0A368BJL5"/>
<evidence type="ECO:0000256" key="3">
    <source>
        <dbReference type="ARBA" id="ARBA00023027"/>
    </source>
</evidence>
<proteinExistence type="predicted"/>
<dbReference type="Gene3D" id="3.40.50.1220">
    <property type="entry name" value="TPP-binding domain"/>
    <property type="match status" value="1"/>
</dbReference>
<dbReference type="InterPro" id="IPR026590">
    <property type="entry name" value="Ssirtuin_cat_dom"/>
</dbReference>
<protein>
    <recommendedName>
        <fullName evidence="1">protein acetyllysine N-acetyltransferase</fullName>
        <ecNumber evidence="1">2.3.1.286</ecNumber>
    </recommendedName>
</protein>
<dbReference type="InterPro" id="IPR026591">
    <property type="entry name" value="Sirtuin_cat_small_dom_sf"/>
</dbReference>
<evidence type="ECO:0000256" key="1">
    <source>
        <dbReference type="ARBA" id="ARBA00012928"/>
    </source>
</evidence>
<feature type="binding site" evidence="4">
    <location>
        <position position="154"/>
    </location>
    <ligand>
        <name>Zn(2+)</name>
        <dbReference type="ChEBI" id="CHEBI:29105"/>
    </ligand>
</feature>
<accession>A0A368BJL5</accession>
<evidence type="ECO:0000256" key="2">
    <source>
        <dbReference type="ARBA" id="ARBA00022679"/>
    </source>
</evidence>
<dbReference type="Gene3D" id="3.30.1600.10">
    <property type="entry name" value="SIR2/SIRT2 'Small Domain"/>
    <property type="match status" value="1"/>
</dbReference>
<feature type="active site" description="Proton acceptor" evidence="4">
    <location>
        <position position="121"/>
    </location>
</feature>
<evidence type="ECO:0000256" key="4">
    <source>
        <dbReference type="PROSITE-ProRule" id="PRU00236"/>
    </source>
</evidence>
<reference evidence="6 7" key="1">
    <citation type="journal article" date="2018" name="Microbiome">
        <title>Fine metagenomic profile of the Mediterranean stratified and mixed water columns revealed by assembly and recruitment.</title>
        <authorList>
            <person name="Haro-Moreno J.M."/>
            <person name="Lopez-Perez M."/>
            <person name="De La Torre J.R."/>
            <person name="Picazo A."/>
            <person name="Camacho A."/>
            <person name="Rodriguez-Valera F."/>
        </authorList>
    </citation>
    <scope>NUCLEOTIDE SEQUENCE [LARGE SCALE GENOMIC DNA]</scope>
    <source>
        <strain evidence="6">MED-G83</strain>
    </source>
</reference>
<dbReference type="SUPFAM" id="SSF52467">
    <property type="entry name" value="DHS-like NAD/FAD-binding domain"/>
    <property type="match status" value="1"/>
</dbReference>
<dbReference type="GO" id="GO:0070403">
    <property type="term" value="F:NAD+ binding"/>
    <property type="evidence" value="ECO:0007669"/>
    <property type="project" value="InterPro"/>
</dbReference>
<feature type="binding site" evidence="4">
    <location>
        <position position="129"/>
    </location>
    <ligand>
        <name>Zn(2+)</name>
        <dbReference type="ChEBI" id="CHEBI:29105"/>
    </ligand>
</feature>
<dbReference type="CDD" id="cd01407">
    <property type="entry name" value="SIR2-fam"/>
    <property type="match status" value="1"/>
</dbReference>
<gene>
    <name evidence="6" type="ORF">DBW97_04755</name>
</gene>
<keyword evidence="4" id="KW-0479">Metal-binding</keyword>
<dbReference type="GO" id="GO:0017136">
    <property type="term" value="F:histone deacetylase activity, NAD-dependent"/>
    <property type="evidence" value="ECO:0007669"/>
    <property type="project" value="TreeGrafter"/>
</dbReference>
<keyword evidence="3" id="KW-0520">NAD</keyword>
<keyword evidence="4" id="KW-0862">Zinc</keyword>
<dbReference type="InterPro" id="IPR050134">
    <property type="entry name" value="NAD-dep_sirtuin_deacylases"/>
</dbReference>
<dbReference type="GO" id="GO:0046872">
    <property type="term" value="F:metal ion binding"/>
    <property type="evidence" value="ECO:0007669"/>
    <property type="project" value="UniProtKB-KW"/>
</dbReference>
<organism evidence="6 7">
    <name type="scientific">SAR86 cluster bacterium</name>
    <dbReference type="NCBI Taxonomy" id="2030880"/>
    <lineage>
        <taxon>Bacteria</taxon>
        <taxon>Pseudomonadati</taxon>
        <taxon>Pseudomonadota</taxon>
        <taxon>Gammaproteobacteria</taxon>
        <taxon>SAR86 cluster</taxon>
    </lineage>
</organism>
<dbReference type="PANTHER" id="PTHR11085:SF10">
    <property type="entry name" value="NAD-DEPENDENT PROTEIN DEACYLASE SIRTUIN-5, MITOCHONDRIAL-RELATED"/>
    <property type="match status" value="1"/>
</dbReference>